<dbReference type="InterPro" id="IPR000119">
    <property type="entry name" value="Hist_DNA-bd"/>
</dbReference>
<comment type="caution">
    <text evidence="5">The sequence shown here is derived from an EMBL/GenBank/DDBJ whole genome shotgun (WGS) entry which is preliminary data.</text>
</comment>
<dbReference type="Proteomes" id="UP000187417">
    <property type="component" value="Unassembled WGS sequence"/>
</dbReference>
<dbReference type="PRINTS" id="PR01727">
    <property type="entry name" value="DNABINDINGHU"/>
</dbReference>
<evidence type="ECO:0000313" key="6">
    <source>
        <dbReference type="Proteomes" id="UP000187417"/>
    </source>
</evidence>
<protein>
    <recommendedName>
        <fullName evidence="7">Integration host factor subunit beta</fullName>
    </recommendedName>
</protein>
<name>A0A1Q6F4Q0_9BACT</name>
<evidence type="ECO:0000256" key="3">
    <source>
        <dbReference type="ARBA" id="ARBA00023125"/>
    </source>
</evidence>
<dbReference type="RefSeq" id="WP_022460879.1">
    <property type="nucleotide sequence ID" value="NZ_BAAFLA010000016.1"/>
</dbReference>
<evidence type="ECO:0000256" key="1">
    <source>
        <dbReference type="ARBA" id="ARBA00010529"/>
    </source>
</evidence>
<dbReference type="SUPFAM" id="SSF47729">
    <property type="entry name" value="IHF-like DNA-binding proteins"/>
    <property type="match status" value="1"/>
</dbReference>
<organism evidence="5 6">
    <name type="scientific">Alistipes putredinis</name>
    <dbReference type="NCBI Taxonomy" id="28117"/>
    <lineage>
        <taxon>Bacteria</taxon>
        <taxon>Pseudomonadati</taxon>
        <taxon>Bacteroidota</taxon>
        <taxon>Bacteroidia</taxon>
        <taxon>Bacteroidales</taxon>
        <taxon>Rikenellaceae</taxon>
        <taxon>Alistipes</taxon>
    </lineage>
</organism>
<keyword evidence="2" id="KW-0226">DNA condensation</keyword>
<dbReference type="SMART" id="SM00411">
    <property type="entry name" value="BHL"/>
    <property type="match status" value="1"/>
</dbReference>
<dbReference type="EMBL" id="MNQH01000031">
    <property type="protein sequence ID" value="OKY93863.1"/>
    <property type="molecule type" value="Genomic_DNA"/>
</dbReference>
<dbReference type="GO" id="GO:0003677">
    <property type="term" value="F:DNA binding"/>
    <property type="evidence" value="ECO:0007669"/>
    <property type="project" value="UniProtKB-KW"/>
</dbReference>
<dbReference type="GO" id="GO:0030527">
    <property type="term" value="F:structural constituent of chromatin"/>
    <property type="evidence" value="ECO:0007669"/>
    <property type="project" value="InterPro"/>
</dbReference>
<evidence type="ECO:0008006" key="7">
    <source>
        <dbReference type="Google" id="ProtNLM"/>
    </source>
</evidence>
<dbReference type="Pfam" id="PF00216">
    <property type="entry name" value="Bac_DNA_binding"/>
    <property type="match status" value="1"/>
</dbReference>
<dbReference type="AlphaFoldDB" id="A0A1Q6F4Q0"/>
<dbReference type="InterPro" id="IPR010992">
    <property type="entry name" value="IHF-like_DNA-bd_dom_sf"/>
</dbReference>
<dbReference type="STRING" id="28117.BHV66_07185"/>
<dbReference type="PANTHER" id="PTHR33175:SF3">
    <property type="entry name" value="DNA-BINDING PROTEIN HU-BETA"/>
    <property type="match status" value="1"/>
</dbReference>
<dbReference type="PANTHER" id="PTHR33175">
    <property type="entry name" value="DNA-BINDING PROTEIN HU"/>
    <property type="match status" value="1"/>
</dbReference>
<proteinExistence type="inferred from homology"/>
<dbReference type="GO" id="GO:0030261">
    <property type="term" value="P:chromosome condensation"/>
    <property type="evidence" value="ECO:0007669"/>
    <property type="project" value="UniProtKB-KW"/>
</dbReference>
<evidence type="ECO:0000313" key="5">
    <source>
        <dbReference type="EMBL" id="OKY93863.1"/>
    </source>
</evidence>
<gene>
    <name evidence="5" type="ORF">BHV66_07185</name>
</gene>
<keyword evidence="3" id="KW-0238">DNA-binding</keyword>
<dbReference type="Gene3D" id="4.10.520.10">
    <property type="entry name" value="IHF-like DNA-binding proteins"/>
    <property type="match status" value="1"/>
</dbReference>
<accession>A0A1Q6F4Q0</accession>
<sequence length="93" mass="10569">MTKKELVDQIAEKRGMSAQEVLSVVEDLMKLVKRNVAAGDSVYLRGFGVFQSRLRRAKVGRNITKGEQLSIPAKRVPQFRPYPHFKKLVEKNG</sequence>
<evidence type="ECO:0000256" key="4">
    <source>
        <dbReference type="RuleBase" id="RU003939"/>
    </source>
</evidence>
<reference evidence="5 6" key="1">
    <citation type="journal article" date="2016" name="Nat. Biotechnol.">
        <title>Measurement of bacterial replication rates in microbial communities.</title>
        <authorList>
            <person name="Brown C.T."/>
            <person name="Olm M.R."/>
            <person name="Thomas B.C."/>
            <person name="Banfield J.F."/>
        </authorList>
    </citation>
    <scope>NUCLEOTIDE SEQUENCE [LARGE SCALE GENOMIC DNA]</scope>
    <source>
        <strain evidence="5">CAG:67_53_122</strain>
    </source>
</reference>
<evidence type="ECO:0000256" key="2">
    <source>
        <dbReference type="ARBA" id="ARBA00023067"/>
    </source>
</evidence>
<dbReference type="CDD" id="cd13836">
    <property type="entry name" value="IHF_B"/>
    <property type="match status" value="1"/>
</dbReference>
<comment type="similarity">
    <text evidence="1 4">Belongs to the bacterial histone-like protein family.</text>
</comment>